<feature type="region of interest" description="Disordered" evidence="1">
    <location>
        <begin position="152"/>
        <end position="173"/>
    </location>
</feature>
<comment type="caution">
    <text evidence="3">The sequence shown here is derived from an EMBL/GenBank/DDBJ whole genome shotgun (WGS) entry which is preliminary data.</text>
</comment>
<reference evidence="3" key="1">
    <citation type="journal article" date="2023" name="G3 (Bethesda)">
        <title>A reference genome for the long-term kleptoplast-retaining sea slug Elysia crispata morphotype clarki.</title>
        <authorList>
            <person name="Eastman K.E."/>
            <person name="Pendleton A.L."/>
            <person name="Shaikh M.A."/>
            <person name="Suttiyut T."/>
            <person name="Ogas R."/>
            <person name="Tomko P."/>
            <person name="Gavelis G."/>
            <person name="Widhalm J.R."/>
            <person name="Wisecaver J.H."/>
        </authorList>
    </citation>
    <scope>NUCLEOTIDE SEQUENCE</scope>
    <source>
        <strain evidence="3">ECLA1</strain>
    </source>
</reference>
<gene>
    <name evidence="3" type="ORF">RRG08_047390</name>
</gene>
<keyword evidence="4" id="KW-1185">Reference proteome</keyword>
<keyword evidence="2" id="KW-1133">Transmembrane helix</keyword>
<evidence type="ECO:0000256" key="2">
    <source>
        <dbReference type="SAM" id="Phobius"/>
    </source>
</evidence>
<accession>A0AAE1CRJ6</accession>
<evidence type="ECO:0000256" key="1">
    <source>
        <dbReference type="SAM" id="MobiDB-lite"/>
    </source>
</evidence>
<sequence>MLRRFCDIDHLLRSKRGDGSIKAYFQKSTTIFITHLFRPELDCEIFTSCRIPSGAEAGLKFDDGGCLVNTGLRSEWTQVGDAPKEVNKLGSRYYTQGLIRLDWFTSCLTVVLVTWIKGMAAPKKSHCCILTGLAALFFLFVCVQGSKDGFETSQTRAPTHASDKNRQVSNGMLPKTSTFKSQIGKSVLPVIHSEPKAKLLERLAVNRKQQSSINKSFHKILTLLIKNVNQLSSTTHKLPTETIELSRSSNDVREPKGNSKNVITFLSRSKRDSASLTPVTSEPTTTTNHSELLAILTNPYTETIQSAGTTETPQIIAAANETAAEAIHGADDDLTHDFYLLRAEVVGGACVVCGVVVLLINVIAAMLIERRRRNREKRKEILLWKPPAAKDACSNTLYTQGGTRMCSSDPQQNGGGLLCVVSPRSSRKAPLQLSPSQLMLYHQKELVQIN</sequence>
<dbReference type="Proteomes" id="UP001283361">
    <property type="component" value="Unassembled WGS sequence"/>
</dbReference>
<name>A0AAE1CRJ6_9GAST</name>
<protein>
    <submittedName>
        <fullName evidence="3">Uncharacterized protein</fullName>
    </submittedName>
</protein>
<keyword evidence="2" id="KW-0812">Transmembrane</keyword>
<organism evidence="3 4">
    <name type="scientific">Elysia crispata</name>
    <name type="common">lettuce slug</name>
    <dbReference type="NCBI Taxonomy" id="231223"/>
    <lineage>
        <taxon>Eukaryota</taxon>
        <taxon>Metazoa</taxon>
        <taxon>Spiralia</taxon>
        <taxon>Lophotrochozoa</taxon>
        <taxon>Mollusca</taxon>
        <taxon>Gastropoda</taxon>
        <taxon>Heterobranchia</taxon>
        <taxon>Euthyneura</taxon>
        <taxon>Panpulmonata</taxon>
        <taxon>Sacoglossa</taxon>
        <taxon>Placobranchoidea</taxon>
        <taxon>Plakobranchidae</taxon>
        <taxon>Elysia</taxon>
    </lineage>
</organism>
<dbReference type="EMBL" id="JAWDGP010007072">
    <property type="protein sequence ID" value="KAK3730595.1"/>
    <property type="molecule type" value="Genomic_DNA"/>
</dbReference>
<proteinExistence type="predicted"/>
<dbReference type="AlphaFoldDB" id="A0AAE1CRJ6"/>
<keyword evidence="2" id="KW-0472">Membrane</keyword>
<feature type="transmembrane region" description="Helical" evidence="2">
    <location>
        <begin position="345"/>
        <end position="368"/>
    </location>
</feature>
<evidence type="ECO:0000313" key="4">
    <source>
        <dbReference type="Proteomes" id="UP001283361"/>
    </source>
</evidence>
<evidence type="ECO:0000313" key="3">
    <source>
        <dbReference type="EMBL" id="KAK3730595.1"/>
    </source>
</evidence>